<dbReference type="PROSITE" id="PS50110">
    <property type="entry name" value="RESPONSE_REGULATORY"/>
    <property type="match status" value="1"/>
</dbReference>
<organism evidence="8 9">
    <name type="scientific">Ectopseudomonas mendocina</name>
    <name type="common">Pseudomonas mendocina</name>
    <dbReference type="NCBI Taxonomy" id="300"/>
    <lineage>
        <taxon>Bacteria</taxon>
        <taxon>Pseudomonadati</taxon>
        <taxon>Pseudomonadota</taxon>
        <taxon>Gammaproteobacteria</taxon>
        <taxon>Pseudomonadales</taxon>
        <taxon>Pseudomonadaceae</taxon>
        <taxon>Ectopseudomonas</taxon>
    </lineage>
</organism>
<dbReference type="PANTHER" id="PTHR43214:SF41">
    <property type="entry name" value="NITRATE_NITRITE RESPONSE REGULATOR PROTEIN NARP"/>
    <property type="match status" value="1"/>
</dbReference>
<dbReference type="InterPro" id="IPR000792">
    <property type="entry name" value="Tscrpt_reg_LuxR_C"/>
</dbReference>
<evidence type="ECO:0000256" key="4">
    <source>
        <dbReference type="ARBA" id="ARBA00023163"/>
    </source>
</evidence>
<dbReference type="PRINTS" id="PR00038">
    <property type="entry name" value="HTHLUXR"/>
</dbReference>
<keyword evidence="3 8" id="KW-0238">DNA-binding</keyword>
<reference evidence="8 9" key="1">
    <citation type="submission" date="2018-03" db="EMBL/GenBank/DDBJ databases">
        <title>Complete genome sequence and methylome analysis of Pseudomonas mendocina NEB 698.</title>
        <authorList>
            <person name="Morgan R.D."/>
        </authorList>
    </citation>
    <scope>NUCLEOTIDE SEQUENCE [LARGE SCALE GENOMIC DNA]</scope>
    <source>
        <strain evidence="8 9">NEB698</strain>
    </source>
</reference>
<evidence type="ECO:0000313" key="8">
    <source>
        <dbReference type="EMBL" id="AVO53620.1"/>
    </source>
</evidence>
<name>A0A2R3QPF5_ECTME</name>
<dbReference type="InterPro" id="IPR039420">
    <property type="entry name" value="WalR-like"/>
</dbReference>
<evidence type="ECO:0000259" key="7">
    <source>
        <dbReference type="PROSITE" id="PS50110"/>
    </source>
</evidence>
<dbReference type="AlphaFoldDB" id="A0A2R3QPF5"/>
<dbReference type="InterPro" id="IPR011006">
    <property type="entry name" value="CheY-like_superfamily"/>
</dbReference>
<accession>A0A2R3QPF5</accession>
<dbReference type="SMART" id="SM00421">
    <property type="entry name" value="HTH_LUXR"/>
    <property type="match status" value="1"/>
</dbReference>
<dbReference type="EMBL" id="CP027657">
    <property type="protein sequence ID" value="AVO53620.1"/>
    <property type="molecule type" value="Genomic_DNA"/>
</dbReference>
<dbReference type="InterPro" id="IPR058245">
    <property type="entry name" value="NreC/VraR/RcsB-like_REC"/>
</dbReference>
<proteinExistence type="predicted"/>
<keyword evidence="4" id="KW-0804">Transcription</keyword>
<evidence type="ECO:0000313" key="9">
    <source>
        <dbReference type="Proteomes" id="UP000238327"/>
    </source>
</evidence>
<feature type="domain" description="HTH luxR-type" evidence="6">
    <location>
        <begin position="141"/>
        <end position="206"/>
    </location>
</feature>
<feature type="domain" description="Response regulatory" evidence="7">
    <location>
        <begin position="3"/>
        <end position="119"/>
    </location>
</feature>
<dbReference type="CDD" id="cd06170">
    <property type="entry name" value="LuxR_C_like"/>
    <property type="match status" value="1"/>
</dbReference>
<dbReference type="RefSeq" id="WP_106738404.1">
    <property type="nucleotide sequence ID" value="NZ_CP027657.1"/>
</dbReference>
<dbReference type="Proteomes" id="UP000238327">
    <property type="component" value="Chromosome"/>
</dbReference>
<dbReference type="PROSITE" id="PS00622">
    <property type="entry name" value="HTH_LUXR_1"/>
    <property type="match status" value="1"/>
</dbReference>
<evidence type="ECO:0000256" key="3">
    <source>
        <dbReference type="ARBA" id="ARBA00023125"/>
    </source>
</evidence>
<sequence>MTRIMIADDHTIMRNGLKQLIEFDSRLQVVAEAENGGQVLEHLRQIEVDLVLLDMSMPGISGEDLISRIHGHYAKLPILVLSMHNEPQIAQRALRAGASGYLTKDHNAETLLAAINKVANGGRYLDPRIAEQLAFANAEPRDTGLDSLSDREFQILRLLADGLSVNQIAERLAISNKTVSTHKTRLMEKMGFNCNADIIRYAMTERLSR</sequence>
<dbReference type="GO" id="GO:0000160">
    <property type="term" value="P:phosphorelay signal transduction system"/>
    <property type="evidence" value="ECO:0007669"/>
    <property type="project" value="InterPro"/>
</dbReference>
<dbReference type="SUPFAM" id="SSF46894">
    <property type="entry name" value="C-terminal effector domain of the bipartite response regulators"/>
    <property type="match status" value="1"/>
</dbReference>
<dbReference type="PROSITE" id="PS50043">
    <property type="entry name" value="HTH_LUXR_2"/>
    <property type="match status" value="1"/>
</dbReference>
<dbReference type="GO" id="GO:0006355">
    <property type="term" value="P:regulation of DNA-templated transcription"/>
    <property type="evidence" value="ECO:0007669"/>
    <property type="project" value="InterPro"/>
</dbReference>
<evidence type="ECO:0000256" key="2">
    <source>
        <dbReference type="ARBA" id="ARBA00023015"/>
    </source>
</evidence>
<dbReference type="CDD" id="cd17535">
    <property type="entry name" value="REC_NarL-like"/>
    <property type="match status" value="1"/>
</dbReference>
<keyword evidence="2" id="KW-0805">Transcription regulation</keyword>
<protein>
    <submittedName>
        <fullName evidence="8">DNA-binding response regulator</fullName>
    </submittedName>
</protein>
<evidence type="ECO:0000256" key="5">
    <source>
        <dbReference type="PROSITE-ProRule" id="PRU00169"/>
    </source>
</evidence>
<dbReference type="Gene3D" id="3.40.50.2300">
    <property type="match status" value="1"/>
</dbReference>
<dbReference type="PANTHER" id="PTHR43214">
    <property type="entry name" value="TWO-COMPONENT RESPONSE REGULATOR"/>
    <property type="match status" value="1"/>
</dbReference>
<dbReference type="SUPFAM" id="SSF52172">
    <property type="entry name" value="CheY-like"/>
    <property type="match status" value="1"/>
</dbReference>
<keyword evidence="1 5" id="KW-0597">Phosphoprotein</keyword>
<dbReference type="Pfam" id="PF00196">
    <property type="entry name" value="GerE"/>
    <property type="match status" value="1"/>
</dbReference>
<feature type="modified residue" description="4-aspartylphosphate" evidence="5">
    <location>
        <position position="54"/>
    </location>
</feature>
<dbReference type="InterPro" id="IPR001789">
    <property type="entry name" value="Sig_transdc_resp-reg_receiver"/>
</dbReference>
<dbReference type="InterPro" id="IPR016032">
    <property type="entry name" value="Sig_transdc_resp-reg_C-effctor"/>
</dbReference>
<evidence type="ECO:0000256" key="1">
    <source>
        <dbReference type="ARBA" id="ARBA00022553"/>
    </source>
</evidence>
<dbReference type="GO" id="GO:0003677">
    <property type="term" value="F:DNA binding"/>
    <property type="evidence" value="ECO:0007669"/>
    <property type="project" value="UniProtKB-KW"/>
</dbReference>
<gene>
    <name evidence="8" type="ORF">C7A17_12855</name>
</gene>
<evidence type="ECO:0000259" key="6">
    <source>
        <dbReference type="PROSITE" id="PS50043"/>
    </source>
</evidence>
<dbReference type="SMART" id="SM00448">
    <property type="entry name" value="REC"/>
    <property type="match status" value="1"/>
</dbReference>
<dbReference type="Pfam" id="PF00072">
    <property type="entry name" value="Response_reg"/>
    <property type="match status" value="1"/>
</dbReference>
<dbReference type="OrthoDB" id="9796655at2"/>